<reference evidence="1 2" key="1">
    <citation type="submission" date="2019-10" db="EMBL/GenBank/DDBJ databases">
        <title>Genomic and transcriptomic insights into the perfect genentic adaptation of a filamentous nitrogen-fixing cyanobacterium to rice fields.</title>
        <authorList>
            <person name="Chen Z."/>
        </authorList>
    </citation>
    <scope>NUCLEOTIDE SEQUENCE [LARGE SCALE GENOMIC DNA]</scope>
    <source>
        <strain evidence="1">CCNUC1</strain>
    </source>
</reference>
<sequence length="78" mass="8751">MSQTIDSCGVNPINAQIQSASDRFHRFLIILRSPTKSPSTSTDRPSSKADWGNVKLRITELFGLHIYFLQGFLSQLLV</sequence>
<evidence type="ECO:0000313" key="1">
    <source>
        <dbReference type="EMBL" id="QFS48452.1"/>
    </source>
</evidence>
<dbReference type="AlphaFoldDB" id="A0A5P8W7A7"/>
<dbReference type="KEGG" id="nsh:GXM_05946"/>
<gene>
    <name evidence="1" type="ORF">GXM_05946</name>
</gene>
<accession>A0A5P8W7A7</accession>
<evidence type="ECO:0000313" key="2">
    <source>
        <dbReference type="Proteomes" id="UP000326678"/>
    </source>
</evidence>
<organism evidence="1 2">
    <name type="scientific">Nostoc sphaeroides CCNUC1</name>
    <dbReference type="NCBI Taxonomy" id="2653204"/>
    <lineage>
        <taxon>Bacteria</taxon>
        <taxon>Bacillati</taxon>
        <taxon>Cyanobacteriota</taxon>
        <taxon>Cyanophyceae</taxon>
        <taxon>Nostocales</taxon>
        <taxon>Nostocaceae</taxon>
        <taxon>Nostoc</taxon>
    </lineage>
</organism>
<keyword evidence="2" id="KW-1185">Reference proteome</keyword>
<dbReference type="EMBL" id="CP045226">
    <property type="protein sequence ID" value="QFS48452.1"/>
    <property type="molecule type" value="Genomic_DNA"/>
</dbReference>
<proteinExistence type="predicted"/>
<name>A0A5P8W7A7_9NOSO</name>
<protein>
    <submittedName>
        <fullName evidence="1">Uncharacterized protein</fullName>
    </submittedName>
</protein>
<dbReference type="Proteomes" id="UP000326678">
    <property type="component" value="Chromosome Gxm1"/>
</dbReference>